<dbReference type="GO" id="GO:0005509">
    <property type="term" value="F:calcium ion binding"/>
    <property type="evidence" value="ECO:0007669"/>
    <property type="project" value="InterPro"/>
</dbReference>
<dbReference type="InterPro" id="IPR002048">
    <property type="entry name" value="EF_hand_dom"/>
</dbReference>
<dbReference type="Gene3D" id="1.10.238.10">
    <property type="entry name" value="EF-hand"/>
    <property type="match status" value="1"/>
</dbReference>
<dbReference type="SMART" id="SM00054">
    <property type="entry name" value="EFh"/>
    <property type="match status" value="2"/>
</dbReference>
<organism evidence="2 3">
    <name type="scientific">Lentisphaera araneosa HTCC2155</name>
    <dbReference type="NCBI Taxonomy" id="313628"/>
    <lineage>
        <taxon>Bacteria</taxon>
        <taxon>Pseudomonadati</taxon>
        <taxon>Lentisphaerota</taxon>
        <taxon>Lentisphaeria</taxon>
        <taxon>Lentisphaerales</taxon>
        <taxon>Lentisphaeraceae</taxon>
        <taxon>Lentisphaera</taxon>
    </lineage>
</organism>
<comment type="caution">
    <text evidence="2">The sequence shown here is derived from an EMBL/GenBank/DDBJ whole genome shotgun (WGS) entry which is preliminary data.</text>
</comment>
<sequence length="66" mass="7481">MFAGSVFASTLADKDTDKDGKLSVEEFAVDKKKLKKKFTKLDADKDGFLNEKEFVKSMKMKGEKEK</sequence>
<dbReference type="AlphaFoldDB" id="A6DQY1"/>
<accession>A6DQY1</accession>
<dbReference type="Proteomes" id="UP000004947">
    <property type="component" value="Unassembled WGS sequence"/>
</dbReference>
<dbReference type="SUPFAM" id="SSF47473">
    <property type="entry name" value="EF-hand"/>
    <property type="match status" value="1"/>
</dbReference>
<protein>
    <recommendedName>
        <fullName evidence="1">EF-hand domain-containing protein</fullName>
    </recommendedName>
</protein>
<dbReference type="EMBL" id="ABCK01000021">
    <property type="protein sequence ID" value="EDM26031.1"/>
    <property type="molecule type" value="Genomic_DNA"/>
</dbReference>
<dbReference type="RefSeq" id="WP_007280254.1">
    <property type="nucleotide sequence ID" value="NZ_ABCK01000021.1"/>
</dbReference>
<feature type="domain" description="EF-hand" evidence="1">
    <location>
        <begin position="29"/>
        <end position="64"/>
    </location>
</feature>
<reference evidence="2 3" key="1">
    <citation type="journal article" date="2010" name="J. Bacteriol.">
        <title>Genome sequence of Lentisphaera araneosa HTCC2155T, the type species of the order Lentisphaerales in the phylum Lentisphaerae.</title>
        <authorList>
            <person name="Thrash J.C."/>
            <person name="Cho J.C."/>
            <person name="Vergin K.L."/>
            <person name="Morris R.M."/>
            <person name="Giovannoni S.J."/>
        </authorList>
    </citation>
    <scope>NUCLEOTIDE SEQUENCE [LARGE SCALE GENOMIC DNA]</scope>
    <source>
        <strain evidence="2 3">HTCC2155</strain>
    </source>
</reference>
<evidence type="ECO:0000313" key="2">
    <source>
        <dbReference type="EMBL" id="EDM26031.1"/>
    </source>
</evidence>
<keyword evidence="3" id="KW-1185">Reference proteome</keyword>
<name>A6DQY1_9BACT</name>
<gene>
    <name evidence="2" type="ORF">LNTAR_19577</name>
</gene>
<dbReference type="InterPro" id="IPR018247">
    <property type="entry name" value="EF_Hand_1_Ca_BS"/>
</dbReference>
<dbReference type="PROSITE" id="PS00018">
    <property type="entry name" value="EF_HAND_1"/>
    <property type="match status" value="1"/>
</dbReference>
<dbReference type="InterPro" id="IPR011992">
    <property type="entry name" value="EF-hand-dom_pair"/>
</dbReference>
<evidence type="ECO:0000259" key="1">
    <source>
        <dbReference type="PROSITE" id="PS50222"/>
    </source>
</evidence>
<dbReference type="Pfam" id="PF13202">
    <property type="entry name" value="EF-hand_5"/>
    <property type="match status" value="2"/>
</dbReference>
<evidence type="ECO:0000313" key="3">
    <source>
        <dbReference type="Proteomes" id="UP000004947"/>
    </source>
</evidence>
<dbReference type="PROSITE" id="PS50222">
    <property type="entry name" value="EF_HAND_2"/>
    <property type="match status" value="1"/>
</dbReference>
<proteinExistence type="predicted"/>